<dbReference type="InterPro" id="IPR017938">
    <property type="entry name" value="Riboflavin_synthase-like_b-brl"/>
</dbReference>
<keyword evidence="21 27" id="KW-0830">Ubiquinone</keyword>
<feature type="transmembrane region" description="Helical" evidence="27">
    <location>
        <begin position="12"/>
        <end position="32"/>
    </location>
</feature>
<evidence type="ECO:0000256" key="1">
    <source>
        <dbReference type="ARBA" id="ARBA00001974"/>
    </source>
</evidence>
<evidence type="ECO:0000256" key="11">
    <source>
        <dbReference type="ARBA" id="ARBA00022630"/>
    </source>
</evidence>
<dbReference type="InterPro" id="IPR039261">
    <property type="entry name" value="FNR_nucleotide-bd"/>
</dbReference>
<dbReference type="Gene3D" id="3.40.50.80">
    <property type="entry name" value="Nucleotide-binding domain of ferredoxin-NADP reductase (FNR) module"/>
    <property type="match status" value="1"/>
</dbReference>
<dbReference type="GO" id="GO:0051537">
    <property type="term" value="F:2 iron, 2 sulfur cluster binding"/>
    <property type="evidence" value="ECO:0007669"/>
    <property type="project" value="UniProtKB-KW"/>
</dbReference>
<evidence type="ECO:0000256" key="2">
    <source>
        <dbReference type="ARBA" id="ARBA00002972"/>
    </source>
</evidence>
<dbReference type="InterPro" id="IPR036010">
    <property type="entry name" value="2Fe-2S_ferredoxin-like_sf"/>
</dbReference>
<keyword evidence="22 27" id="KW-0472">Membrane</keyword>
<dbReference type="GO" id="GO:0006814">
    <property type="term" value="P:sodium ion transport"/>
    <property type="evidence" value="ECO:0007669"/>
    <property type="project" value="UniProtKB-UniRule"/>
</dbReference>
<dbReference type="GO" id="GO:0005886">
    <property type="term" value="C:plasma membrane"/>
    <property type="evidence" value="ECO:0007669"/>
    <property type="project" value="UniProtKB-SubCell"/>
</dbReference>
<evidence type="ECO:0000256" key="6">
    <source>
        <dbReference type="ARBA" id="ARBA00013099"/>
    </source>
</evidence>
<feature type="binding site" evidence="27">
    <location>
        <position position="85"/>
    </location>
    <ligand>
        <name>[2Fe-2S] cluster</name>
        <dbReference type="ChEBI" id="CHEBI:190135"/>
    </ligand>
</feature>
<dbReference type="InterPro" id="IPR001041">
    <property type="entry name" value="2Fe-2S_ferredoxin-type"/>
</dbReference>
<dbReference type="Gene3D" id="3.10.20.30">
    <property type="match status" value="1"/>
</dbReference>
<dbReference type="SUPFAM" id="SSF63380">
    <property type="entry name" value="Riboflavin synthase domain-like"/>
    <property type="match status" value="1"/>
</dbReference>
<evidence type="ECO:0000256" key="26">
    <source>
        <dbReference type="ARBA" id="ARBA00048891"/>
    </source>
</evidence>
<reference evidence="31" key="2">
    <citation type="journal article" date="2020" name="Antonie Van Leeuwenhoek">
        <title>Labilibaculum antarcticum sp. nov., a novel facultative anaerobic, psychrotorelant bacterium isolated from marine sediment of Antarctica.</title>
        <authorList>
            <person name="Watanabe M."/>
            <person name="Kojima H."/>
            <person name="Fukui M."/>
        </authorList>
    </citation>
    <scope>NUCLEOTIDE SEQUENCE [LARGE SCALE GENOMIC DNA]</scope>
    <source>
        <strain evidence="31">SPP2</strain>
    </source>
</reference>
<keyword evidence="14 27" id="KW-0274">FAD</keyword>
<evidence type="ECO:0000256" key="25">
    <source>
        <dbReference type="ARBA" id="ARBA00030787"/>
    </source>
</evidence>
<dbReference type="SUPFAM" id="SSF54292">
    <property type="entry name" value="2Fe-2S ferredoxin-like"/>
    <property type="match status" value="1"/>
</dbReference>
<evidence type="ECO:0000256" key="7">
    <source>
        <dbReference type="ARBA" id="ARBA00019729"/>
    </source>
</evidence>
<dbReference type="Gene3D" id="2.40.30.10">
    <property type="entry name" value="Translation factors"/>
    <property type="match status" value="1"/>
</dbReference>
<keyword evidence="17 27" id="KW-0411">Iron-sulfur</keyword>
<protein>
    <recommendedName>
        <fullName evidence="7 27">Na(+)-translocating NADH-quinone reductase subunit F</fullName>
        <shortName evidence="27">Na(+)-NQR subunit F</shortName>
        <shortName evidence="27">Na(+)-translocating NQR subunit F</shortName>
        <ecNumber evidence="6 27">7.2.1.1</ecNumber>
    </recommendedName>
    <alternativeName>
        <fullName evidence="25 27">NQR complex subunit F</fullName>
    </alternativeName>
    <alternativeName>
        <fullName evidence="24 27">NQR-1 subunit F</fullName>
    </alternativeName>
</protein>
<reference evidence="30 31" key="1">
    <citation type="journal article" date="2018" name="Mar. Genomics">
        <title>Complete genome sequence of Marinifilaceae bacterium strain SPP2, isolated from the Antarctic marine sediment.</title>
        <authorList>
            <person name="Watanabe M."/>
            <person name="Kojima H."/>
            <person name="Fukui M."/>
        </authorList>
    </citation>
    <scope>NUCLEOTIDE SEQUENCE [LARGE SCALE GENOMIC DNA]</scope>
    <source>
        <strain evidence="30 31">SPP2</strain>
    </source>
</reference>
<dbReference type="PROSITE" id="PS51085">
    <property type="entry name" value="2FE2S_FER_2"/>
    <property type="match status" value="1"/>
</dbReference>
<evidence type="ECO:0000259" key="29">
    <source>
        <dbReference type="PROSITE" id="PS51384"/>
    </source>
</evidence>
<keyword evidence="11 27" id="KW-0285">Flavoprotein</keyword>
<keyword evidence="19 27" id="KW-0915">Sodium</keyword>
<feature type="binding site" evidence="27">
    <location>
        <position position="76"/>
    </location>
    <ligand>
        <name>[2Fe-2S] cluster</name>
        <dbReference type="ChEBI" id="CHEBI:190135"/>
    </ligand>
</feature>
<evidence type="ECO:0000256" key="12">
    <source>
        <dbReference type="ARBA" id="ARBA00022714"/>
    </source>
</evidence>
<keyword evidence="8 27" id="KW-0813">Transport</keyword>
<keyword evidence="13 27" id="KW-0479">Metal-binding</keyword>
<comment type="catalytic activity">
    <reaction evidence="26 27">
        <text>a ubiquinone + n Na(+)(in) + NADH + H(+) = a ubiquinol + n Na(+)(out) + NAD(+)</text>
        <dbReference type="Rhea" id="RHEA:47748"/>
        <dbReference type="Rhea" id="RHEA-COMP:9565"/>
        <dbReference type="Rhea" id="RHEA-COMP:9566"/>
        <dbReference type="ChEBI" id="CHEBI:15378"/>
        <dbReference type="ChEBI" id="CHEBI:16389"/>
        <dbReference type="ChEBI" id="CHEBI:17976"/>
        <dbReference type="ChEBI" id="CHEBI:29101"/>
        <dbReference type="ChEBI" id="CHEBI:57540"/>
        <dbReference type="ChEBI" id="CHEBI:57945"/>
        <dbReference type="EC" id="7.2.1.1"/>
    </reaction>
</comment>
<name>A0A1Y1CGD1_9BACT</name>
<dbReference type="PRINTS" id="PR00371">
    <property type="entry name" value="FPNCR"/>
</dbReference>
<dbReference type="InterPro" id="IPR017927">
    <property type="entry name" value="FAD-bd_FR_type"/>
</dbReference>
<keyword evidence="31" id="KW-1185">Reference proteome</keyword>
<comment type="cofactor">
    <cofactor evidence="27">
        <name>[2Fe-2S] cluster</name>
        <dbReference type="ChEBI" id="CHEBI:190135"/>
    </cofactor>
    <text evidence="27">Binds 1 [2Fe-2S] cluster.</text>
</comment>
<keyword evidence="20 27" id="KW-0406">Ion transport</keyword>
<evidence type="ECO:0000256" key="17">
    <source>
        <dbReference type="ARBA" id="ARBA00023014"/>
    </source>
</evidence>
<keyword evidence="27" id="KW-0812">Transmembrane</keyword>
<evidence type="ECO:0000256" key="23">
    <source>
        <dbReference type="ARBA" id="ARBA00023201"/>
    </source>
</evidence>
<dbReference type="PANTHER" id="PTHR43644:SF1">
    <property type="entry name" value="NAD(P)H-FLAVIN REDUCTASE"/>
    <property type="match status" value="1"/>
</dbReference>
<evidence type="ECO:0000256" key="5">
    <source>
        <dbReference type="ARBA" id="ARBA00011309"/>
    </source>
</evidence>
<dbReference type="EC" id="7.2.1.1" evidence="6 27"/>
<keyword evidence="15 27" id="KW-1278">Translocase</keyword>
<organism evidence="30 31">
    <name type="scientific">Labilibaculum antarcticum</name>
    <dbReference type="NCBI Taxonomy" id="1717717"/>
    <lineage>
        <taxon>Bacteria</taxon>
        <taxon>Pseudomonadati</taxon>
        <taxon>Bacteroidota</taxon>
        <taxon>Bacteroidia</taxon>
        <taxon>Marinilabiliales</taxon>
        <taxon>Marinifilaceae</taxon>
        <taxon>Labilibaculum</taxon>
    </lineage>
</organism>
<comment type="cofactor">
    <cofactor evidence="1 27">
        <name>FAD</name>
        <dbReference type="ChEBI" id="CHEBI:57692"/>
    </cofactor>
</comment>
<dbReference type="GO" id="GO:0046872">
    <property type="term" value="F:metal ion binding"/>
    <property type="evidence" value="ECO:0007669"/>
    <property type="project" value="UniProtKB-KW"/>
</dbReference>
<evidence type="ECO:0000256" key="20">
    <source>
        <dbReference type="ARBA" id="ARBA00023065"/>
    </source>
</evidence>
<dbReference type="KEGG" id="mbas:ALGA_1043"/>
<evidence type="ECO:0000256" key="18">
    <source>
        <dbReference type="ARBA" id="ARBA00023027"/>
    </source>
</evidence>
<evidence type="ECO:0000256" key="8">
    <source>
        <dbReference type="ARBA" id="ARBA00022448"/>
    </source>
</evidence>
<proteinExistence type="inferred from homology"/>
<dbReference type="Pfam" id="PF00175">
    <property type="entry name" value="NAD_binding_1"/>
    <property type="match status" value="1"/>
</dbReference>
<dbReference type="OrthoDB" id="9806195at2"/>
<dbReference type="Proteomes" id="UP000218267">
    <property type="component" value="Chromosome"/>
</dbReference>
<dbReference type="RefSeq" id="WP_096428332.1">
    <property type="nucleotide sequence ID" value="NZ_AP018042.1"/>
</dbReference>
<accession>A0A1Y1CGD1</accession>
<evidence type="ECO:0000256" key="16">
    <source>
        <dbReference type="ARBA" id="ARBA00023004"/>
    </source>
</evidence>
<dbReference type="InterPro" id="IPR001433">
    <property type="entry name" value="OxRdtase_FAD/NAD-bd"/>
</dbReference>
<dbReference type="InterPro" id="IPR001709">
    <property type="entry name" value="Flavoprot_Pyr_Nucl_cyt_Rdtase"/>
</dbReference>
<dbReference type="FunFam" id="3.40.50.80:FF:000014">
    <property type="entry name" value="Na(+)-translocating NADH-quinone reductase subunit F"/>
    <property type="match status" value="1"/>
</dbReference>
<keyword evidence="10" id="KW-0997">Cell inner membrane</keyword>
<comment type="similarity">
    <text evidence="4 27">Belongs to the NqrF family.</text>
</comment>
<dbReference type="InterPro" id="IPR010205">
    <property type="entry name" value="NqrF"/>
</dbReference>
<comment type="subunit">
    <text evidence="5 27">Composed of six subunits; NqrA, NqrB, NqrC, NqrD, NqrE and NqrF.</text>
</comment>
<dbReference type="HAMAP" id="MF_00430">
    <property type="entry name" value="NqrF"/>
    <property type="match status" value="1"/>
</dbReference>
<dbReference type="CDD" id="cd06188">
    <property type="entry name" value="NADH_quinone_reductase"/>
    <property type="match status" value="1"/>
</dbReference>
<keyword evidence="16 27" id="KW-0408">Iron</keyword>
<evidence type="ECO:0000256" key="24">
    <source>
        <dbReference type="ARBA" id="ARBA00030032"/>
    </source>
</evidence>
<evidence type="ECO:0000256" key="15">
    <source>
        <dbReference type="ARBA" id="ARBA00022967"/>
    </source>
</evidence>
<keyword evidence="12 27" id="KW-0001">2Fe-2S</keyword>
<gene>
    <name evidence="27" type="primary">nqrF</name>
    <name evidence="30" type="ORF">ALGA_1043</name>
</gene>
<dbReference type="GO" id="GO:0016655">
    <property type="term" value="F:oxidoreductase activity, acting on NAD(P)H, quinone or similar compound as acceptor"/>
    <property type="evidence" value="ECO:0007669"/>
    <property type="project" value="InterPro"/>
</dbReference>
<keyword evidence="23 27" id="KW-0739">Sodium transport</keyword>
<evidence type="ECO:0000256" key="13">
    <source>
        <dbReference type="ARBA" id="ARBA00022723"/>
    </source>
</evidence>
<keyword evidence="18 27" id="KW-0520">NAD</keyword>
<feature type="domain" description="2Fe-2S ferredoxin-type" evidence="28">
    <location>
        <begin position="40"/>
        <end position="133"/>
    </location>
</feature>
<feature type="domain" description="FAD-binding FR-type" evidence="29">
    <location>
        <begin position="136"/>
        <end position="281"/>
    </location>
</feature>
<evidence type="ECO:0000256" key="14">
    <source>
        <dbReference type="ARBA" id="ARBA00022827"/>
    </source>
</evidence>
<sequence>MILLTTQGTVIATSIVIFLLVILVLVSILLYAKQKLTPSGEVTIDINEGKLKLVVDPGNTLLGALGAEKIFLPSACGGGGTCGMCKCQVHSGAGTILPTETGFFTRREALTDWRLACQVKVKEDMSMAIPQEIMGIKKWECEVVSNGNVATFIKEFVVRLPKGEIIDFKSGGYIQIDVPKIEVDFKSMDIDEEYLEDWKKFKMFDLTMKNPEPTYRAYSMANHPAEGNIVMLNIRIATPPFDRVNGGWMKVNPGICSSFIFSRKPGDKVTISGPYGEFFIKETNNEMMFIGGGAGMAPMRSHIFHLFHTVKTGRKATFWYGARSLKEVFYADQFDAIAADFPNFEWHLALSEPQPEDNWEGPTGFIHQVIYDNYLINHEEPEDVEYYLCGPPMMNSATTNMLYELGVPDEMVEFDDFGS</sequence>
<dbReference type="InterPro" id="IPR012675">
    <property type="entry name" value="Beta-grasp_dom_sf"/>
</dbReference>
<evidence type="ECO:0000313" key="31">
    <source>
        <dbReference type="Proteomes" id="UP000218267"/>
    </source>
</evidence>
<evidence type="ECO:0000256" key="9">
    <source>
        <dbReference type="ARBA" id="ARBA00022475"/>
    </source>
</evidence>
<evidence type="ECO:0000256" key="19">
    <source>
        <dbReference type="ARBA" id="ARBA00023053"/>
    </source>
</evidence>
<comment type="subcellular location">
    <subcellularLocation>
        <location evidence="3">Cell inner membrane</location>
    </subcellularLocation>
    <subcellularLocation>
        <location evidence="27">Cell membrane</location>
        <topology evidence="27">Single-pass membrane protein</topology>
    </subcellularLocation>
</comment>
<evidence type="ECO:0000259" key="28">
    <source>
        <dbReference type="PROSITE" id="PS51085"/>
    </source>
</evidence>
<dbReference type="GO" id="GO:0009055">
    <property type="term" value="F:electron transfer activity"/>
    <property type="evidence" value="ECO:0007669"/>
    <property type="project" value="UniProtKB-UniRule"/>
</dbReference>
<dbReference type="PANTHER" id="PTHR43644">
    <property type="entry name" value="NA(+)-TRANSLOCATING NADH-QUINONE REDUCTASE SUBUNIT"/>
    <property type="match status" value="1"/>
</dbReference>
<feature type="binding site" evidence="27">
    <location>
        <position position="82"/>
    </location>
    <ligand>
        <name>[2Fe-2S] cluster</name>
        <dbReference type="ChEBI" id="CHEBI:190135"/>
    </ligand>
</feature>
<dbReference type="PROSITE" id="PS51384">
    <property type="entry name" value="FAD_FR"/>
    <property type="match status" value="1"/>
</dbReference>
<evidence type="ECO:0000256" key="22">
    <source>
        <dbReference type="ARBA" id="ARBA00023136"/>
    </source>
</evidence>
<dbReference type="SUPFAM" id="SSF52343">
    <property type="entry name" value="Ferredoxin reductase-like, C-terminal NADP-linked domain"/>
    <property type="match status" value="1"/>
</dbReference>
<dbReference type="NCBIfam" id="TIGR01941">
    <property type="entry name" value="nqrF"/>
    <property type="match status" value="1"/>
</dbReference>
<comment type="function">
    <text evidence="2 27">NQR complex catalyzes the reduction of ubiquinone-1 to ubiquinol by two successive reactions, coupled with the transport of Na(+) ions from the cytoplasm to the periplasm. The first step is catalyzed by NqrF, which accepts electrons from NADH and reduces ubiquinone-1 to ubisemiquinone by a one-electron transfer pathway.</text>
</comment>
<dbReference type="AlphaFoldDB" id="A0A1Y1CGD1"/>
<keyword evidence="9 27" id="KW-1003">Cell membrane</keyword>
<evidence type="ECO:0000256" key="4">
    <source>
        <dbReference type="ARBA" id="ARBA00005570"/>
    </source>
</evidence>
<dbReference type="PIRSF" id="PIRSF000044">
    <property type="entry name" value="Cis_Diol_DH_RD"/>
    <property type="match status" value="1"/>
</dbReference>
<evidence type="ECO:0000256" key="10">
    <source>
        <dbReference type="ARBA" id="ARBA00022519"/>
    </source>
</evidence>
<keyword evidence="27" id="KW-1133">Transmembrane helix</keyword>
<dbReference type="EMBL" id="AP018042">
    <property type="protein sequence ID" value="BAX79429.1"/>
    <property type="molecule type" value="Genomic_DNA"/>
</dbReference>
<evidence type="ECO:0000256" key="27">
    <source>
        <dbReference type="HAMAP-Rule" id="MF_00430"/>
    </source>
</evidence>
<dbReference type="Pfam" id="PF00111">
    <property type="entry name" value="Fer2"/>
    <property type="match status" value="1"/>
</dbReference>
<evidence type="ECO:0000256" key="3">
    <source>
        <dbReference type="ARBA" id="ARBA00004533"/>
    </source>
</evidence>
<evidence type="ECO:0000256" key="21">
    <source>
        <dbReference type="ARBA" id="ARBA00023075"/>
    </source>
</evidence>
<evidence type="ECO:0000313" key="30">
    <source>
        <dbReference type="EMBL" id="BAX79429.1"/>
    </source>
</evidence>
<feature type="binding site" evidence="27">
    <location>
        <position position="117"/>
    </location>
    <ligand>
        <name>[2Fe-2S] cluster</name>
        <dbReference type="ChEBI" id="CHEBI:190135"/>
    </ligand>
</feature>